<evidence type="ECO:0000259" key="7">
    <source>
        <dbReference type="PROSITE" id="PS50105"/>
    </source>
</evidence>
<proteinExistence type="inferred from homology"/>
<dbReference type="InterPro" id="IPR037617">
    <property type="entry name" value="LIPB1/2_SAM_1"/>
</dbReference>
<feature type="region of interest" description="Disordered" evidence="6">
    <location>
        <begin position="200"/>
        <end position="269"/>
    </location>
</feature>
<dbReference type="STRING" id="77166.U4URV4"/>
<feature type="domain" description="SAM" evidence="7">
    <location>
        <begin position="834"/>
        <end position="898"/>
    </location>
</feature>
<dbReference type="SMART" id="SM00454">
    <property type="entry name" value="SAM"/>
    <property type="match status" value="3"/>
</dbReference>
<dbReference type="InterPro" id="IPR058914">
    <property type="entry name" value="LIPB1/2_CC"/>
</dbReference>
<dbReference type="Pfam" id="PF26022">
    <property type="entry name" value="CC_Liprin_beta"/>
    <property type="match status" value="1"/>
</dbReference>
<feature type="compositionally biased region" description="Basic and acidic residues" evidence="6">
    <location>
        <begin position="323"/>
        <end position="334"/>
    </location>
</feature>
<dbReference type="FunFam" id="1.10.150.50:FF:000005">
    <property type="entry name" value="Liprin-beta-1 isoform 1"/>
    <property type="match status" value="1"/>
</dbReference>
<name>U4URV4_DENPD</name>
<keyword evidence="3" id="KW-0677">Repeat</keyword>
<dbReference type="AlphaFoldDB" id="U4URV4"/>
<dbReference type="CDD" id="cd09569">
    <property type="entry name" value="SAM_liprin-beta1_2_repeat3"/>
    <property type="match status" value="1"/>
</dbReference>
<dbReference type="InterPro" id="IPR001660">
    <property type="entry name" value="SAM"/>
</dbReference>
<evidence type="ECO:0000256" key="1">
    <source>
        <dbReference type="ARBA" id="ARBA00007547"/>
    </source>
</evidence>
<feature type="domain" description="SAM" evidence="7">
    <location>
        <begin position="916"/>
        <end position="974"/>
    </location>
</feature>
<evidence type="ECO:0000313" key="8">
    <source>
        <dbReference type="EMBL" id="ERL92871.1"/>
    </source>
</evidence>
<feature type="compositionally biased region" description="Polar residues" evidence="6">
    <location>
        <begin position="239"/>
        <end position="250"/>
    </location>
</feature>
<dbReference type="GO" id="GO:0005829">
    <property type="term" value="C:cytosol"/>
    <property type="evidence" value="ECO:0007669"/>
    <property type="project" value="UniProtKB-ARBA"/>
</dbReference>
<dbReference type="FunFam" id="1.10.150.50:FF:000007">
    <property type="entry name" value="Liprin-beta-1 isoform 1"/>
    <property type="match status" value="1"/>
</dbReference>
<dbReference type="GO" id="GO:0007528">
    <property type="term" value="P:neuromuscular junction development"/>
    <property type="evidence" value="ECO:0007669"/>
    <property type="project" value="TreeGrafter"/>
</dbReference>
<evidence type="ECO:0000256" key="6">
    <source>
        <dbReference type="SAM" id="MobiDB-lite"/>
    </source>
</evidence>
<evidence type="ECO:0000256" key="3">
    <source>
        <dbReference type="ARBA" id="ARBA00022737"/>
    </source>
</evidence>
<reference evidence="8 9" key="1">
    <citation type="journal article" date="2013" name="Genome Biol.">
        <title>Draft genome of the mountain pine beetle, Dendroctonus ponderosae Hopkins, a major forest pest.</title>
        <authorList>
            <person name="Keeling C.I."/>
            <person name="Yuen M.M."/>
            <person name="Liao N.Y."/>
            <person name="Docking T.R."/>
            <person name="Chan S.K."/>
            <person name="Taylor G.A."/>
            <person name="Palmquist D.L."/>
            <person name="Jackman S.D."/>
            <person name="Nguyen A."/>
            <person name="Li M."/>
            <person name="Henderson H."/>
            <person name="Janes J.K."/>
            <person name="Zhao Y."/>
            <person name="Pandoh P."/>
            <person name="Moore R."/>
            <person name="Sperling F.A."/>
            <person name="Huber D.P."/>
            <person name="Birol I."/>
            <person name="Jones S.J."/>
            <person name="Bohlmann J."/>
        </authorList>
    </citation>
    <scope>NUCLEOTIDE SEQUENCE</scope>
</reference>
<gene>
    <name evidence="8" type="ORF">D910_10177</name>
</gene>
<evidence type="ECO:0000256" key="2">
    <source>
        <dbReference type="ARBA" id="ARBA00022553"/>
    </source>
</evidence>
<feature type="region of interest" description="Disordered" evidence="6">
    <location>
        <begin position="142"/>
        <end position="164"/>
    </location>
</feature>
<dbReference type="InterPro" id="IPR037619">
    <property type="entry name" value="LIPB1/2_SAM_3rd"/>
</dbReference>
<protein>
    <recommendedName>
        <fullName evidence="7">SAM domain-containing protein</fullName>
    </recommendedName>
</protein>
<dbReference type="PANTHER" id="PTHR12587">
    <property type="entry name" value="LAR INTERACTING PROTEIN LIP -RELATED PROTEIN"/>
    <property type="match status" value="1"/>
</dbReference>
<dbReference type="CDD" id="cd09566">
    <property type="entry name" value="SAM_liprin-beta1_2_repeat2"/>
    <property type="match status" value="1"/>
</dbReference>
<organism evidence="8 9">
    <name type="scientific">Dendroctonus ponderosae</name>
    <name type="common">Mountain pine beetle</name>
    <dbReference type="NCBI Taxonomy" id="77166"/>
    <lineage>
        <taxon>Eukaryota</taxon>
        <taxon>Metazoa</taxon>
        <taxon>Ecdysozoa</taxon>
        <taxon>Arthropoda</taxon>
        <taxon>Hexapoda</taxon>
        <taxon>Insecta</taxon>
        <taxon>Pterygota</taxon>
        <taxon>Neoptera</taxon>
        <taxon>Endopterygota</taxon>
        <taxon>Coleoptera</taxon>
        <taxon>Polyphaga</taxon>
        <taxon>Cucujiformia</taxon>
        <taxon>Curculionidae</taxon>
        <taxon>Scolytinae</taxon>
        <taxon>Dendroctonus</taxon>
    </lineage>
</organism>
<feature type="compositionally biased region" description="Acidic residues" evidence="6">
    <location>
        <begin position="222"/>
        <end position="231"/>
    </location>
</feature>
<keyword evidence="2" id="KW-0597">Phosphoprotein</keyword>
<keyword evidence="4 5" id="KW-0175">Coiled coil</keyword>
<dbReference type="Proteomes" id="UP000030742">
    <property type="component" value="Unassembled WGS sequence"/>
</dbReference>
<feature type="compositionally biased region" description="Low complexity" evidence="6">
    <location>
        <begin position="251"/>
        <end position="260"/>
    </location>
</feature>
<dbReference type="Pfam" id="PF07647">
    <property type="entry name" value="SAM_2"/>
    <property type="match status" value="1"/>
</dbReference>
<dbReference type="OrthoDB" id="6516566at2759"/>
<dbReference type="Pfam" id="PF00536">
    <property type="entry name" value="SAM_1"/>
    <property type="match status" value="2"/>
</dbReference>
<feature type="coiled-coil region" evidence="5">
    <location>
        <begin position="485"/>
        <end position="580"/>
    </location>
</feature>
<evidence type="ECO:0000256" key="4">
    <source>
        <dbReference type="ARBA" id="ARBA00023054"/>
    </source>
</evidence>
<dbReference type="InterPro" id="IPR037618">
    <property type="entry name" value="LIPB1/2_SAM_2nd"/>
</dbReference>
<dbReference type="InterPro" id="IPR029515">
    <property type="entry name" value="Liprin"/>
</dbReference>
<accession>U4URV4</accession>
<dbReference type="PANTHER" id="PTHR12587:SF14">
    <property type="entry name" value="AT31531P"/>
    <property type="match status" value="1"/>
</dbReference>
<dbReference type="GO" id="GO:0048786">
    <property type="term" value="C:presynaptic active zone"/>
    <property type="evidence" value="ECO:0007669"/>
    <property type="project" value="TreeGrafter"/>
</dbReference>
<feature type="compositionally biased region" description="Polar residues" evidence="6">
    <location>
        <begin position="41"/>
        <end position="52"/>
    </location>
</feature>
<dbReference type="InterPro" id="IPR013761">
    <property type="entry name" value="SAM/pointed_sf"/>
</dbReference>
<feature type="region of interest" description="Disordered" evidence="6">
    <location>
        <begin position="22"/>
        <end position="60"/>
    </location>
</feature>
<feature type="compositionally biased region" description="Pro residues" evidence="6">
    <location>
        <begin position="28"/>
        <end position="38"/>
    </location>
</feature>
<dbReference type="SUPFAM" id="SSF47769">
    <property type="entry name" value="SAM/Pointed domain"/>
    <property type="match status" value="3"/>
</dbReference>
<evidence type="ECO:0000256" key="5">
    <source>
        <dbReference type="SAM" id="Coils"/>
    </source>
</evidence>
<dbReference type="Gene3D" id="1.10.150.50">
    <property type="entry name" value="Transcription Factor, Ets-1"/>
    <property type="match status" value="3"/>
</dbReference>
<evidence type="ECO:0000313" key="9">
    <source>
        <dbReference type="Proteomes" id="UP000030742"/>
    </source>
</evidence>
<dbReference type="CDD" id="cd09563">
    <property type="entry name" value="SAM_liprin-beta1_2_repeat1"/>
    <property type="match status" value="1"/>
</dbReference>
<comment type="similarity">
    <text evidence="1">Belongs to the liprin family. Liprin-beta subfamily.</text>
</comment>
<dbReference type="PROSITE" id="PS50105">
    <property type="entry name" value="SAM_DOMAIN"/>
    <property type="match status" value="2"/>
</dbReference>
<sequence>MREVCKSGAVVAAVVAVLEKQSRQMTPVPKPPPVPPRNPDNIHQCSPNFSAKNSDEPRKPDCTTNIINSNKSDFKNRNTQESALDENYFELAVQDFNSVAEDVEKTFCDDAVAKLNVKSECEKHVGELRRRNCVTIDLKSNDEERKTETSGNRSSSSLKHRAPDTDDLLAVLGYRGNGDIDSDSLERSSDSEGELYINAGLPTITEEERVSGSSAQSFRGCDEDDSSIEDDSTLKDRNQAWSGSVSNQDGSTSDLSTTSSERTGTLGDKCSTRCTNDFQWIRKEHSPLSPPSTSPQPTQSPLRMEEELSHEAPPLSKPPISRSLREKTQRRSNDRSTGPSAPGSLDRRRHPHLKREERDQKSRSSHVKTPPRLDDFQSNLYNSTQNGYCCPPPYEGYFESFHRRHERSDPQRYGSSPMLMEHREHRFSDRGSHPDIYGDCSRYRHEMPCCAYHLGPPPCCFYGGERGYHWTPPPFPKPGEQDEKLRKVQYEKDSLQLQVQVLTEQIEAQSDKISDLEKTLQEKKTLLSDAEEKLQREVLSRSSLETQKLELMSLMSELKLNSASLERENLELRNSLFNNNSDGKKPPVMPRIPAASHGQLTSTPQHSIQGLRVSPSPSPVGMPLAAARNVESTAYQTEILRPKTPPSSYKRQIDVQYGSLPRQQFVANGASNGGMFAMVDNNANPQKKGVAFGRNSSLQHLHMVMGGGRMRGFSVPNLGDIVPVTVNVAVGKLSFTTLTFNPLGNSLAETEKTVVDGTSSKENSPSSPQLTFNKTKGIKKIFGKMKRSGSGNLEDLPAGIGEFQRGGVRATAAARLGWSEPQLSPRPDKPFAEWDTENICDWLQDLGLDQYIPDAKRWVKNGQQLQESSIADIEKELNVKNPLHKKKLQLALIDTGENCSSDLYLSLAGKLDTAWVLRWLDDAGLPQYKENFLINRVDGRVLHRLTIDDLALLHVTSLLHVASIKRGIQVLRENNYEPSCLQRRSLPDDPDKSTPKQISLWTTHRVMEWLRAVDLAEYAPNLRGAGVHGGLMVLEPKFTADLLASLLSIPPGKTLLRRHLNTHFKELLGKDIIQEKRELEATLGYTPLTPSSKLKVAKKSQFSLKRKKSKGEADYGDLVCPLNADKQSGELSSSGVNMGMMKMENLGGEDVCLRAEKTVASRSLPASVRNSPITQRHV</sequence>
<feature type="region of interest" description="Disordered" evidence="6">
    <location>
        <begin position="282"/>
        <end position="378"/>
    </location>
</feature>
<dbReference type="EMBL" id="KB632337">
    <property type="protein sequence ID" value="ERL92871.1"/>
    <property type="molecule type" value="Genomic_DNA"/>
</dbReference>